<feature type="active site" evidence="8">
    <location>
        <position position="868"/>
    </location>
</feature>
<feature type="transmembrane region" description="Helical" evidence="11">
    <location>
        <begin position="1371"/>
        <end position="1391"/>
    </location>
</feature>
<feature type="binding site" evidence="9">
    <location>
        <position position="868"/>
    </location>
    <ligand>
        <name>UDP-alpha-D-glucose</name>
        <dbReference type="ChEBI" id="CHEBI:58885"/>
    </ligand>
</feature>
<keyword evidence="4 11" id="KW-0812">Transmembrane</keyword>
<keyword evidence="5 11" id="KW-1133">Transmembrane helix</keyword>
<proteinExistence type="predicted"/>
<feature type="transmembrane region" description="Helical" evidence="11">
    <location>
        <begin position="1240"/>
        <end position="1261"/>
    </location>
</feature>
<dbReference type="GO" id="GO:0030244">
    <property type="term" value="P:cellulose biosynthetic process"/>
    <property type="evidence" value="ECO:0007669"/>
    <property type="project" value="InterPro"/>
</dbReference>
<evidence type="ECO:0000256" key="9">
    <source>
        <dbReference type="PIRSR" id="PIRSR605150-2"/>
    </source>
</evidence>
<protein>
    <recommendedName>
        <fullName evidence="12">Glycosyltransferase 2-like domain-containing protein</fullName>
    </recommendedName>
</protein>
<dbReference type="InterPro" id="IPR005150">
    <property type="entry name" value="Cellulose_synth"/>
</dbReference>
<feature type="transmembrane region" description="Helical" evidence="11">
    <location>
        <begin position="565"/>
        <end position="585"/>
    </location>
</feature>
<evidence type="ECO:0000256" key="4">
    <source>
        <dbReference type="ARBA" id="ARBA00022692"/>
    </source>
</evidence>
<accession>A0AAE0CUT1</accession>
<dbReference type="GO" id="GO:0012505">
    <property type="term" value="C:endomembrane system"/>
    <property type="evidence" value="ECO:0007669"/>
    <property type="project" value="UniProtKB-SubCell"/>
</dbReference>
<evidence type="ECO:0000256" key="1">
    <source>
        <dbReference type="ARBA" id="ARBA00004127"/>
    </source>
</evidence>
<keyword evidence="6 11" id="KW-0472">Membrane</keyword>
<feature type="binding site" evidence="9">
    <location>
        <position position="838"/>
    </location>
    <ligand>
        <name>UDP-alpha-D-glucose</name>
        <dbReference type="ChEBI" id="CHEBI:58885"/>
    </ligand>
</feature>
<dbReference type="SUPFAM" id="SSF53448">
    <property type="entry name" value="Nucleotide-diphospho-sugar transferases"/>
    <property type="match status" value="2"/>
</dbReference>
<evidence type="ECO:0000256" key="2">
    <source>
        <dbReference type="ARBA" id="ARBA00022676"/>
    </source>
</evidence>
<keyword evidence="2" id="KW-0328">Glycosyltransferase</keyword>
<dbReference type="InterPro" id="IPR001173">
    <property type="entry name" value="Glyco_trans_2-like"/>
</dbReference>
<feature type="transmembrane region" description="Helical" evidence="11">
    <location>
        <begin position="1433"/>
        <end position="1452"/>
    </location>
</feature>
<gene>
    <name evidence="13" type="ORF">Ddye_002906</name>
</gene>
<dbReference type="FunFam" id="3.90.550.10:FF:000135">
    <property type="entry name" value="Cellulose synthase-like protein G3"/>
    <property type="match status" value="2"/>
</dbReference>
<feature type="transmembrane region" description="Helical" evidence="11">
    <location>
        <begin position="687"/>
        <end position="705"/>
    </location>
</feature>
<organism evidence="13 14">
    <name type="scientific">Dipteronia dyeriana</name>
    <dbReference type="NCBI Taxonomy" id="168575"/>
    <lineage>
        <taxon>Eukaryota</taxon>
        <taxon>Viridiplantae</taxon>
        <taxon>Streptophyta</taxon>
        <taxon>Embryophyta</taxon>
        <taxon>Tracheophyta</taxon>
        <taxon>Spermatophyta</taxon>
        <taxon>Magnoliopsida</taxon>
        <taxon>eudicotyledons</taxon>
        <taxon>Gunneridae</taxon>
        <taxon>Pentapetalae</taxon>
        <taxon>rosids</taxon>
        <taxon>malvids</taxon>
        <taxon>Sapindales</taxon>
        <taxon>Sapindaceae</taxon>
        <taxon>Hippocastanoideae</taxon>
        <taxon>Acereae</taxon>
        <taxon>Dipteronia</taxon>
    </lineage>
</organism>
<evidence type="ECO:0000256" key="6">
    <source>
        <dbReference type="ARBA" id="ARBA00023136"/>
    </source>
</evidence>
<feature type="binding site" evidence="10">
    <location>
        <position position="1005"/>
    </location>
    <ligand>
        <name>Mn(2+)</name>
        <dbReference type="ChEBI" id="CHEBI:29035"/>
    </ligand>
</feature>
<dbReference type="InterPro" id="IPR029044">
    <property type="entry name" value="Nucleotide-diphossugar_trans"/>
</dbReference>
<feature type="transmembrane region" description="Helical" evidence="11">
    <location>
        <begin position="744"/>
        <end position="763"/>
    </location>
</feature>
<evidence type="ECO:0000256" key="7">
    <source>
        <dbReference type="ARBA" id="ARBA00023316"/>
    </source>
</evidence>
<feature type="transmembrane region" description="Helical" evidence="11">
    <location>
        <begin position="775"/>
        <end position="795"/>
    </location>
</feature>
<feature type="binding site" evidence="9">
    <location>
        <position position="839"/>
    </location>
    <ligand>
        <name>UDP-alpha-D-glucose</name>
        <dbReference type="ChEBI" id="CHEBI:58885"/>
    </ligand>
</feature>
<evidence type="ECO:0000256" key="3">
    <source>
        <dbReference type="ARBA" id="ARBA00022679"/>
    </source>
</evidence>
<dbReference type="Pfam" id="PF03552">
    <property type="entry name" value="Cellulose_synt"/>
    <property type="match status" value="2"/>
</dbReference>
<comment type="caution">
    <text evidence="13">The sequence shown here is derived from an EMBL/GenBank/DDBJ whole genome shotgun (WGS) entry which is preliminary data.</text>
</comment>
<evidence type="ECO:0000259" key="12">
    <source>
        <dbReference type="Pfam" id="PF13632"/>
    </source>
</evidence>
<dbReference type="GO" id="GO:0071555">
    <property type="term" value="P:cell wall organization"/>
    <property type="evidence" value="ECO:0007669"/>
    <property type="project" value="UniProtKB-KW"/>
</dbReference>
<evidence type="ECO:0000256" key="5">
    <source>
        <dbReference type="ARBA" id="ARBA00022989"/>
    </source>
</evidence>
<comment type="subcellular location">
    <subcellularLocation>
        <location evidence="1">Endomembrane system</location>
        <topology evidence="1">Multi-pass membrane protein</topology>
    </subcellularLocation>
</comment>
<name>A0AAE0CUT1_9ROSI</name>
<sequence>MGGLREFTTTTAAAVTTLNTVEPLRRTSLNRVFAAVYTGAISILLYHHAQTLLLHSKTLVSFTISLSLLVADTVLAFMWITTQSFRMRPVHRREYPEYLKKVTKRDEFPGLDVFICTADPYKEPPIGVVNTALSVMAYDYPTEKVSVYVSDDGGSILTLFALMEAAKFASHWLPFCRKNDIMERNPDAYFKSNQSWSSETEKIKMMYESLKARVGHVVETGKVSDEYITSDQEREAFDKWMDRFTRKDHPTVIQVLLESSIDKDITGNYLPNLVYVSREKSKNSHHYFKAGALNALLRVSATMSNAPIVLTLDCDAYSNDPETPLRALCYISDQNIRPNLAFVQFPQRFRGINKNDIYASENKCLYEINPLGHDGLRGPHYVGTGTFFCRRAFFGDPSTFIAPEIVELSPNHAVDEPIKSQSILSLAHRVAGCNYENQTNWGSKIGFRYGSLSEDYFTGFRQHCEGWRSVFCHPERPAFYGDAPNNLLDLLHQNKRWAIGLLQVTLSKHSPIIFGIRSMGLMGLTYSHSAFWTSFSIPITVYAFLPQLALLNGVTIFPKVSEPLFFLYCFLFLGAYGQDFLEFVLEGGTFGKWWNDQRIWMIKGLSSYIFGLTEYLLMSLGISAFGFNVTSKVVGDELSKRYDQEIFEFGAPSPMFVPITMAAILNFFSFSWGFLQIIHGIGDMQGLFLQMLLSGFVMVNCWPIYEAIVLRSDKGKLPAKVTSTTTSAITVTTLNTVKPLRRTTLNRVFAAIYTCAIFTLLYHHAQTLIFQSKTLLSFSISLSLVVADTVLAFMWSTTQSFRMHPVHRREYPENLKKVTKRDEFPGLDVFICTADPIKEPPMGVVNTALSVMAYDYPTEKISVYVSDDGGSAFTLFAFMEAAKFASHWLPFCRKKDLMERNPDAYFASNHSWDSETEKIKTMYESMKVRVERVVESGKVIDEYITSDQEREAFDKWTDRFIRQDHPTVIQVLLESRKDKDITGNYLPNLVYVSREKSKTSHHYFKAGALNVMLRVSATMSNAPIVLTMDCDMYSNDPETPLRALCYVSDPNIGPNLAYVQFPQRFRGINKNDIYASEFKRLYELNPIGLDGLRGPNYLGTGAFFRRRAFFGDPSTFIAPEIVELSPDHAVEETIKSPSILSLAHRVAGCNYENQTKWGYKIGFRYGSLVEDYYTGYKLHCEGWRSTFCHPERPAFYGDAPTNLLDMLNQNKRWTIGLLEVTFSKYSPITFGIRSMGLMGLCYSHFAFWPSYSIPITVYAFLPQLALLNGVTIFPKVSEPLFFLYTFLFLGAYGQEFLDFVLEGETFGKWWNDQRIWMIKGLTSYLFGFTEYLLNSLGISALGFNVTSKVVDDELSKRYDQEIFEFGAPSPMFVPITMAAILNFFSFSWGFLQIIRGIGDMQGLFLQMLLSGFVMVNCWPIYEAIVLRSDKGKLPAKVTVIAAFLAWALYYTATSLTF</sequence>
<evidence type="ECO:0000313" key="14">
    <source>
        <dbReference type="Proteomes" id="UP001280121"/>
    </source>
</evidence>
<keyword evidence="14" id="KW-1185">Reference proteome</keyword>
<feature type="transmembrane region" description="Helical" evidence="11">
    <location>
        <begin position="1281"/>
        <end position="1301"/>
    </location>
</feature>
<dbReference type="Proteomes" id="UP001280121">
    <property type="component" value="Unassembled WGS sequence"/>
</dbReference>
<feature type="transmembrane region" description="Helical" evidence="11">
    <location>
        <begin position="1403"/>
        <end position="1421"/>
    </location>
</feature>
<dbReference type="Gene3D" id="3.90.550.10">
    <property type="entry name" value="Spore Coat Polysaccharide Biosynthesis Protein SpsA, Chain A"/>
    <property type="match status" value="2"/>
</dbReference>
<dbReference type="EMBL" id="JANJYI010000001">
    <property type="protein sequence ID" value="KAK2664332.1"/>
    <property type="molecule type" value="Genomic_DNA"/>
</dbReference>
<keyword evidence="3" id="KW-0808">Transferase</keyword>
<feature type="transmembrane region" description="Helical" evidence="11">
    <location>
        <begin position="605"/>
        <end position="627"/>
    </location>
</feature>
<evidence type="ECO:0000256" key="11">
    <source>
        <dbReference type="SAM" id="Phobius"/>
    </source>
</evidence>
<feature type="binding site" evidence="10">
    <location>
        <position position="1029"/>
    </location>
    <ligand>
        <name>Mn(2+)</name>
        <dbReference type="ChEBI" id="CHEBI:29035"/>
    </ligand>
</feature>
<keyword evidence="7" id="KW-0961">Cell wall biogenesis/degradation</keyword>
<feature type="transmembrane region" description="Helical" evidence="11">
    <location>
        <begin position="29"/>
        <end position="47"/>
    </location>
</feature>
<feature type="transmembrane region" description="Helical" evidence="11">
    <location>
        <begin position="655"/>
        <end position="675"/>
    </location>
</feature>
<feature type="active site" evidence="8">
    <location>
        <position position="1171"/>
    </location>
</feature>
<dbReference type="GO" id="GO:0016760">
    <property type="term" value="F:cellulose synthase (UDP-forming) activity"/>
    <property type="evidence" value="ECO:0007669"/>
    <property type="project" value="InterPro"/>
</dbReference>
<feature type="transmembrane region" description="Helical" evidence="11">
    <location>
        <begin position="59"/>
        <end position="80"/>
    </location>
</feature>
<feature type="transmembrane region" description="Helical" evidence="11">
    <location>
        <begin position="1321"/>
        <end position="1343"/>
    </location>
</feature>
<evidence type="ECO:0000256" key="10">
    <source>
        <dbReference type="PIRSR" id="PIRSR605150-3"/>
    </source>
</evidence>
<evidence type="ECO:0000256" key="8">
    <source>
        <dbReference type="PIRSR" id="PIRSR605150-1"/>
    </source>
</evidence>
<feature type="domain" description="Glycosyltransferase 2-like" evidence="12">
    <location>
        <begin position="444"/>
        <end position="546"/>
    </location>
</feature>
<dbReference type="PANTHER" id="PTHR13301">
    <property type="entry name" value="X-BOX TRANSCRIPTION FACTOR-RELATED"/>
    <property type="match status" value="1"/>
</dbReference>
<dbReference type="GO" id="GO:0016020">
    <property type="term" value="C:membrane"/>
    <property type="evidence" value="ECO:0007669"/>
    <property type="project" value="InterPro"/>
</dbReference>
<reference evidence="13" key="1">
    <citation type="journal article" date="2023" name="Plant J.">
        <title>Genome sequences and population genomics provide insights into the demographic history, inbreeding, and mutation load of two 'living fossil' tree species of Dipteronia.</title>
        <authorList>
            <person name="Feng Y."/>
            <person name="Comes H.P."/>
            <person name="Chen J."/>
            <person name="Zhu S."/>
            <person name="Lu R."/>
            <person name="Zhang X."/>
            <person name="Li P."/>
            <person name="Qiu J."/>
            <person name="Olsen K.M."/>
            <person name="Qiu Y."/>
        </authorList>
    </citation>
    <scope>NUCLEOTIDE SEQUENCE</scope>
    <source>
        <strain evidence="13">KIB01</strain>
    </source>
</reference>
<feature type="transmembrane region" description="Helical" evidence="11">
    <location>
        <begin position="524"/>
        <end position="545"/>
    </location>
</feature>
<dbReference type="Pfam" id="PF13632">
    <property type="entry name" value="Glyco_trans_2_3"/>
    <property type="match status" value="1"/>
</dbReference>
<evidence type="ECO:0000313" key="13">
    <source>
        <dbReference type="EMBL" id="KAK2664332.1"/>
    </source>
</evidence>